<dbReference type="PROSITE" id="PS00503">
    <property type="entry name" value="PECTINESTERASE_2"/>
    <property type="match status" value="1"/>
</dbReference>
<dbReference type="InterPro" id="IPR033131">
    <property type="entry name" value="Pectinesterase_Asp_AS"/>
</dbReference>
<feature type="active site" evidence="10">
    <location>
        <position position="192"/>
    </location>
</feature>
<comment type="catalytic activity">
    <reaction evidence="9 11">
        <text>[(1-&gt;4)-alpha-D-galacturonosyl methyl ester](n) + n H2O = [(1-&gt;4)-alpha-D-galacturonosyl](n) + n methanol + n H(+)</text>
        <dbReference type="Rhea" id="RHEA:22380"/>
        <dbReference type="Rhea" id="RHEA-COMP:14570"/>
        <dbReference type="Rhea" id="RHEA-COMP:14573"/>
        <dbReference type="ChEBI" id="CHEBI:15377"/>
        <dbReference type="ChEBI" id="CHEBI:15378"/>
        <dbReference type="ChEBI" id="CHEBI:17790"/>
        <dbReference type="ChEBI" id="CHEBI:140522"/>
        <dbReference type="ChEBI" id="CHEBI:140523"/>
        <dbReference type="EC" id="3.1.1.11"/>
    </reaction>
</comment>
<evidence type="ECO:0000256" key="10">
    <source>
        <dbReference type="PROSITE-ProRule" id="PRU10040"/>
    </source>
</evidence>
<dbReference type="UniPathway" id="UPA00545">
    <property type="reaction ID" value="UER00823"/>
</dbReference>
<feature type="chain" id="PRO_5011834514" description="Pectinesterase" evidence="11">
    <location>
        <begin position="19"/>
        <end position="334"/>
    </location>
</feature>
<dbReference type="EMBL" id="KZ107840">
    <property type="protein sequence ID" value="OSS51433.1"/>
    <property type="molecule type" value="Genomic_DNA"/>
</dbReference>
<evidence type="ECO:0000313" key="13">
    <source>
        <dbReference type="EMBL" id="OSS51433.1"/>
    </source>
</evidence>
<accession>A0A1Y2M5T6</accession>
<dbReference type="PANTHER" id="PTHR31321:SF57">
    <property type="entry name" value="PECTINESTERASE 53-RELATED"/>
    <property type="match status" value="1"/>
</dbReference>
<protein>
    <recommendedName>
        <fullName evidence="4 11">Pectinesterase</fullName>
        <ecNumber evidence="4 11">3.1.1.11</ecNumber>
    </recommendedName>
</protein>
<comment type="pathway">
    <text evidence="2 11">Glycan metabolism; pectin degradation; 2-dehydro-3-deoxy-D-gluconate from pectin: step 1/5.</text>
</comment>
<dbReference type="Gene3D" id="2.160.20.10">
    <property type="entry name" value="Single-stranded right-handed beta-helix, Pectin lyase-like"/>
    <property type="match status" value="1"/>
</dbReference>
<organism evidence="13 14">
    <name type="scientific">Epicoccum nigrum</name>
    <name type="common">Soil fungus</name>
    <name type="synonym">Epicoccum purpurascens</name>
    <dbReference type="NCBI Taxonomy" id="105696"/>
    <lineage>
        <taxon>Eukaryota</taxon>
        <taxon>Fungi</taxon>
        <taxon>Dikarya</taxon>
        <taxon>Ascomycota</taxon>
        <taxon>Pezizomycotina</taxon>
        <taxon>Dothideomycetes</taxon>
        <taxon>Pleosporomycetidae</taxon>
        <taxon>Pleosporales</taxon>
        <taxon>Pleosporineae</taxon>
        <taxon>Didymellaceae</taxon>
        <taxon>Epicoccum</taxon>
    </lineage>
</organism>
<dbReference type="GO" id="GO:0030599">
    <property type="term" value="F:pectinesterase activity"/>
    <property type="evidence" value="ECO:0007669"/>
    <property type="project" value="UniProtKB-UniRule"/>
</dbReference>
<comment type="subcellular location">
    <subcellularLocation>
        <location evidence="1 11">Secreted</location>
    </subcellularLocation>
</comment>
<evidence type="ECO:0000256" key="4">
    <source>
        <dbReference type="ARBA" id="ARBA00013229"/>
    </source>
</evidence>
<keyword evidence="6 11" id="KW-0732">Signal</keyword>
<dbReference type="PANTHER" id="PTHR31321">
    <property type="entry name" value="ACYL-COA THIOESTER HYDROLASE YBHC-RELATED"/>
    <property type="match status" value="1"/>
</dbReference>
<dbReference type="GO" id="GO:0042545">
    <property type="term" value="P:cell wall modification"/>
    <property type="evidence" value="ECO:0007669"/>
    <property type="project" value="UniProtKB-UniRule"/>
</dbReference>
<keyword evidence="8 11" id="KW-0063">Aspartyl esterase</keyword>
<dbReference type="EC" id="3.1.1.11" evidence="4 11"/>
<dbReference type="SUPFAM" id="SSF51126">
    <property type="entry name" value="Pectin lyase-like"/>
    <property type="match status" value="1"/>
</dbReference>
<evidence type="ECO:0000256" key="11">
    <source>
        <dbReference type="RuleBase" id="RU000589"/>
    </source>
</evidence>
<evidence type="ECO:0000256" key="1">
    <source>
        <dbReference type="ARBA" id="ARBA00004613"/>
    </source>
</evidence>
<evidence type="ECO:0000256" key="7">
    <source>
        <dbReference type="ARBA" id="ARBA00022801"/>
    </source>
</evidence>
<dbReference type="GO" id="GO:0005576">
    <property type="term" value="C:extracellular region"/>
    <property type="evidence" value="ECO:0007669"/>
    <property type="project" value="UniProtKB-SubCell"/>
</dbReference>
<feature type="domain" description="Pectinesterase catalytic" evidence="12">
    <location>
        <begin position="41"/>
        <end position="299"/>
    </location>
</feature>
<evidence type="ECO:0000256" key="3">
    <source>
        <dbReference type="ARBA" id="ARBA00008891"/>
    </source>
</evidence>
<keyword evidence="11" id="KW-0961">Cell wall biogenesis/degradation</keyword>
<dbReference type="STRING" id="105696.A0A1Y2M5T6"/>
<evidence type="ECO:0000313" key="14">
    <source>
        <dbReference type="Proteomes" id="UP000193240"/>
    </source>
</evidence>
<evidence type="ECO:0000256" key="6">
    <source>
        <dbReference type="ARBA" id="ARBA00022729"/>
    </source>
</evidence>
<keyword evidence="14" id="KW-1185">Reference proteome</keyword>
<comment type="function">
    <text evidence="11">Involved in maceration and soft-rotting of plant tissue.</text>
</comment>
<evidence type="ECO:0000256" key="5">
    <source>
        <dbReference type="ARBA" id="ARBA00022525"/>
    </source>
</evidence>
<feature type="signal peptide" evidence="11">
    <location>
        <begin position="1"/>
        <end position="18"/>
    </location>
</feature>
<dbReference type="InterPro" id="IPR000070">
    <property type="entry name" value="Pectinesterase_cat"/>
</dbReference>
<dbReference type="OMA" id="NEGRQIY"/>
<sequence>MLLLHLILTTILVSPTTADSKNERITPPRGALVVDISTKIPGSHPNISAAVTALRNTSSPQTIYIAPGTYAEQVYIPPLAGPLVVQGYTKDARSWKDNRVTITGNLSRQTPGLVNNDATATVRLWTPNVKLYNLDVANTFGEAATGGQALALSAQNTNQGFYGCKFTGYQDTVYANEGRQVYAKSFINGAVDFIFGLRASAWFDKVAIETIGPGFITANGRDAENNTSIYVFNQADIRGTSGANSTYLGRPWRQWSRVVFQRSYLGDVVDSEGWSRWDGVQPVENVVYEEYKNYGPGAKGPRVGFSEQVDKPIKIEDVLGRAFEREFWVDMEYL</sequence>
<keyword evidence="5 11" id="KW-0964">Secreted</keyword>
<dbReference type="FunFam" id="2.160.20.10:FF:000014">
    <property type="entry name" value="Pectinesterase"/>
    <property type="match status" value="1"/>
</dbReference>
<evidence type="ECO:0000256" key="2">
    <source>
        <dbReference type="ARBA" id="ARBA00005184"/>
    </source>
</evidence>
<dbReference type="Proteomes" id="UP000193240">
    <property type="component" value="Unassembled WGS sequence"/>
</dbReference>
<dbReference type="AlphaFoldDB" id="A0A1Y2M5T6"/>
<dbReference type="InParanoid" id="A0A1Y2M5T6"/>
<evidence type="ECO:0000256" key="9">
    <source>
        <dbReference type="ARBA" id="ARBA00047928"/>
    </source>
</evidence>
<dbReference type="InterPro" id="IPR012334">
    <property type="entry name" value="Pectin_lyas_fold"/>
</dbReference>
<comment type="similarity">
    <text evidence="3">Belongs to the pectinesterase family.</text>
</comment>
<evidence type="ECO:0000256" key="8">
    <source>
        <dbReference type="ARBA" id="ARBA00023085"/>
    </source>
</evidence>
<reference evidence="13 14" key="1">
    <citation type="journal article" date="2017" name="Genome Announc.">
        <title>Genome sequence of the saprophytic ascomycete Epicoccum nigrum ICMP 19927 strain isolated from New Zealand.</title>
        <authorList>
            <person name="Fokin M."/>
            <person name="Fleetwood D."/>
            <person name="Weir B.S."/>
            <person name="Villas-Boas S.G."/>
        </authorList>
    </citation>
    <scope>NUCLEOTIDE SEQUENCE [LARGE SCALE GENOMIC DNA]</scope>
    <source>
        <strain evidence="13 14">ICMP 19927</strain>
    </source>
</reference>
<name>A0A1Y2M5T6_EPING</name>
<evidence type="ECO:0000259" key="12">
    <source>
        <dbReference type="Pfam" id="PF01095"/>
    </source>
</evidence>
<dbReference type="Pfam" id="PF01095">
    <property type="entry name" value="Pectinesterase"/>
    <property type="match status" value="1"/>
</dbReference>
<dbReference type="InterPro" id="IPR011050">
    <property type="entry name" value="Pectin_lyase_fold/virulence"/>
</dbReference>
<proteinExistence type="inferred from homology"/>
<gene>
    <name evidence="13" type="ORF">B5807_03602</name>
</gene>
<keyword evidence="7 11" id="KW-0378">Hydrolase</keyword>
<dbReference type="GO" id="GO:0045490">
    <property type="term" value="P:pectin catabolic process"/>
    <property type="evidence" value="ECO:0007669"/>
    <property type="project" value="UniProtKB-UniRule"/>
</dbReference>